<evidence type="ECO:0000313" key="2">
    <source>
        <dbReference type="EMBL" id="KON33600.1"/>
    </source>
</evidence>
<comment type="caution">
    <text evidence="2">The sequence shown here is derived from an EMBL/GenBank/DDBJ whole genome shotgun (WGS) entry which is preliminary data.</text>
</comment>
<organism evidence="2 3">
    <name type="scientific">miscellaneous Crenarchaeota group-1 archaeon SG8-32-1</name>
    <dbReference type="NCBI Taxonomy" id="1685124"/>
    <lineage>
        <taxon>Archaea</taxon>
        <taxon>Candidatus Bathyarchaeota</taxon>
        <taxon>MCG-1</taxon>
    </lineage>
</organism>
<name>A0A0M0BZ12_9ARCH</name>
<dbReference type="Proteomes" id="UP000037237">
    <property type="component" value="Unassembled WGS sequence"/>
</dbReference>
<dbReference type="InterPro" id="IPR038723">
    <property type="entry name" value="ArnR1-like_HTH"/>
</dbReference>
<sequence length="107" mass="12538">MGKHRSRIRILAKILSVVNENDGAKKTHIMYNAYLSYELLTRYLTDLINANLIIYGDDNNYMLTTIGEKFLTKFEEYSKLDQDINEKVNHIKKQRLILEKLCPTSNL</sequence>
<accession>A0A0M0BZ12</accession>
<gene>
    <name evidence="2" type="ORF">AC477_01375</name>
</gene>
<dbReference type="Pfam" id="PF14947">
    <property type="entry name" value="HTH_45"/>
    <property type="match status" value="1"/>
</dbReference>
<dbReference type="Gene3D" id="1.10.10.10">
    <property type="entry name" value="Winged helix-like DNA-binding domain superfamily/Winged helix DNA-binding domain"/>
    <property type="match status" value="1"/>
</dbReference>
<evidence type="ECO:0000313" key="3">
    <source>
        <dbReference type="Proteomes" id="UP000037237"/>
    </source>
</evidence>
<dbReference type="InterPro" id="IPR036388">
    <property type="entry name" value="WH-like_DNA-bd_sf"/>
</dbReference>
<dbReference type="EMBL" id="LFWU01000026">
    <property type="protein sequence ID" value="KON33600.1"/>
    <property type="molecule type" value="Genomic_DNA"/>
</dbReference>
<protein>
    <recommendedName>
        <fullName evidence="1">ArnR1-like winged helix-turn-helix domain-containing protein</fullName>
    </recommendedName>
</protein>
<reference evidence="2 3" key="1">
    <citation type="submission" date="2015-06" db="EMBL/GenBank/DDBJ databases">
        <title>New insights into the roles of widespread benthic archaea in carbon and nitrogen cycling.</title>
        <authorList>
            <person name="Lazar C.S."/>
            <person name="Baker B.J."/>
            <person name="Seitz K.W."/>
            <person name="Hyde A.S."/>
            <person name="Dick G.J."/>
            <person name="Hinrichs K.-U."/>
            <person name="Teske A.P."/>
        </authorList>
    </citation>
    <scope>NUCLEOTIDE SEQUENCE [LARGE SCALE GENOMIC DNA]</scope>
    <source>
        <strain evidence="2">SG8-32-1</strain>
    </source>
</reference>
<dbReference type="AlphaFoldDB" id="A0A0M0BZ12"/>
<evidence type="ECO:0000259" key="1">
    <source>
        <dbReference type="Pfam" id="PF14947"/>
    </source>
</evidence>
<dbReference type="InterPro" id="IPR036390">
    <property type="entry name" value="WH_DNA-bd_sf"/>
</dbReference>
<feature type="domain" description="ArnR1-like winged helix-turn-helix" evidence="1">
    <location>
        <begin position="5"/>
        <end position="80"/>
    </location>
</feature>
<proteinExistence type="predicted"/>
<dbReference type="SUPFAM" id="SSF46785">
    <property type="entry name" value="Winged helix' DNA-binding domain"/>
    <property type="match status" value="1"/>
</dbReference>